<name>A0AAD6D095_9EURO</name>
<dbReference type="PANTHER" id="PTHR21324:SF2">
    <property type="entry name" value="EG:22E5.9 PROTEIN"/>
    <property type="match status" value="1"/>
</dbReference>
<keyword evidence="4 5" id="KW-0472">Membrane</keyword>
<dbReference type="InterPro" id="IPR019402">
    <property type="entry name" value="CWH43_N"/>
</dbReference>
<organism evidence="7 8">
    <name type="scientific">Penicillium frequentans</name>
    <dbReference type="NCBI Taxonomy" id="3151616"/>
    <lineage>
        <taxon>Eukaryota</taxon>
        <taxon>Fungi</taxon>
        <taxon>Dikarya</taxon>
        <taxon>Ascomycota</taxon>
        <taxon>Pezizomycotina</taxon>
        <taxon>Eurotiomycetes</taxon>
        <taxon>Eurotiomycetidae</taxon>
        <taxon>Eurotiales</taxon>
        <taxon>Aspergillaceae</taxon>
        <taxon>Penicillium</taxon>
    </lineage>
</organism>
<dbReference type="AlphaFoldDB" id="A0AAD6D095"/>
<evidence type="ECO:0000256" key="1">
    <source>
        <dbReference type="ARBA" id="ARBA00004127"/>
    </source>
</evidence>
<evidence type="ECO:0000256" key="5">
    <source>
        <dbReference type="SAM" id="Phobius"/>
    </source>
</evidence>
<dbReference type="Pfam" id="PF10277">
    <property type="entry name" value="Frag1"/>
    <property type="match status" value="1"/>
</dbReference>
<gene>
    <name evidence="7" type="ORF">N7494_004233</name>
</gene>
<comment type="subcellular location">
    <subcellularLocation>
        <location evidence="1">Endomembrane system</location>
        <topology evidence="1">Multi-pass membrane protein</topology>
    </subcellularLocation>
</comment>
<dbReference type="GO" id="GO:0012505">
    <property type="term" value="C:endomembrane system"/>
    <property type="evidence" value="ECO:0007669"/>
    <property type="project" value="UniProtKB-SubCell"/>
</dbReference>
<evidence type="ECO:0000313" key="7">
    <source>
        <dbReference type="EMBL" id="KAJ5546648.1"/>
    </source>
</evidence>
<feature type="transmembrane region" description="Helical" evidence="5">
    <location>
        <begin position="92"/>
        <end position="111"/>
    </location>
</feature>
<dbReference type="EMBL" id="JAQIZZ010000003">
    <property type="protein sequence ID" value="KAJ5546648.1"/>
    <property type="molecule type" value="Genomic_DNA"/>
</dbReference>
<evidence type="ECO:0000256" key="2">
    <source>
        <dbReference type="ARBA" id="ARBA00022692"/>
    </source>
</evidence>
<reference evidence="7 8" key="1">
    <citation type="journal article" date="2023" name="IMA Fungus">
        <title>Comparative genomic study of the Penicillium genus elucidates a diverse pangenome and 15 lateral gene transfer events.</title>
        <authorList>
            <person name="Petersen C."/>
            <person name="Sorensen T."/>
            <person name="Nielsen M.R."/>
            <person name="Sondergaard T.E."/>
            <person name="Sorensen J.L."/>
            <person name="Fitzpatrick D.A."/>
            <person name="Frisvad J.C."/>
            <person name="Nielsen K.L."/>
        </authorList>
    </citation>
    <scope>NUCLEOTIDE SEQUENCE [LARGE SCALE GENOMIC DNA]</scope>
    <source>
        <strain evidence="7 8">IBT 35679</strain>
    </source>
</reference>
<protein>
    <recommendedName>
        <fullName evidence="6">CWH43-like N-terminal domain-containing protein</fullName>
    </recommendedName>
</protein>
<proteinExistence type="predicted"/>
<feature type="transmembrane region" description="Helical" evidence="5">
    <location>
        <begin position="123"/>
        <end position="144"/>
    </location>
</feature>
<keyword evidence="3 5" id="KW-1133">Transmembrane helix</keyword>
<feature type="transmembrane region" description="Helical" evidence="5">
    <location>
        <begin position="193"/>
        <end position="214"/>
    </location>
</feature>
<evidence type="ECO:0000259" key="6">
    <source>
        <dbReference type="Pfam" id="PF10277"/>
    </source>
</evidence>
<dbReference type="PANTHER" id="PTHR21324">
    <property type="entry name" value="FASTING-INDUCIBLE INTEGRAL MEMBRANE PROTEIN TM6P1-RELATED"/>
    <property type="match status" value="1"/>
</dbReference>
<comment type="caution">
    <text evidence="7">The sequence shown here is derived from an EMBL/GenBank/DDBJ whole genome shotgun (WGS) entry which is preliminary data.</text>
</comment>
<keyword evidence="2 5" id="KW-0812">Transmembrane</keyword>
<feature type="transmembrane region" description="Helical" evidence="5">
    <location>
        <begin position="60"/>
        <end position="80"/>
    </location>
</feature>
<feature type="transmembrane region" description="Helical" evidence="5">
    <location>
        <begin position="156"/>
        <end position="181"/>
    </location>
</feature>
<evidence type="ECO:0000256" key="3">
    <source>
        <dbReference type="ARBA" id="ARBA00022989"/>
    </source>
</evidence>
<evidence type="ECO:0000256" key="4">
    <source>
        <dbReference type="ARBA" id="ARBA00023136"/>
    </source>
</evidence>
<accession>A0AAD6D095</accession>
<feature type="transmembrane region" description="Helical" evidence="5">
    <location>
        <begin position="7"/>
        <end position="32"/>
    </location>
</feature>
<evidence type="ECO:0000313" key="8">
    <source>
        <dbReference type="Proteomes" id="UP001220324"/>
    </source>
</evidence>
<dbReference type="Proteomes" id="UP001220324">
    <property type="component" value="Unassembled WGS sequence"/>
</dbReference>
<dbReference type="GO" id="GO:0005886">
    <property type="term" value="C:plasma membrane"/>
    <property type="evidence" value="ECO:0007669"/>
    <property type="project" value="TreeGrafter"/>
</dbReference>
<keyword evidence="8" id="KW-1185">Reference proteome</keyword>
<dbReference type="InterPro" id="IPR050911">
    <property type="entry name" value="DRAM/TMEM150_Autophagy_Mod"/>
</dbReference>
<sequence>MMLIEFFWVFPVISASTWLTMLSAMLTHWVVIGEPRFGRMKPEQTIPFISDIGAQELKPLFMIGSIITMLFMNISFYQFLQYKEHVNKICMYLSFLFAIFGSLGLVMLSVFDNLDHLILHDSFVAVFMTGYLVSAAVICIDYFYLGRSSRVNKRMLMASFVIKVSFVIVELAFILAFRITAAQGTIEKNTAAILEWVIAFTFTGYILSFIIDLLPSTHKNSVSKHEYQQLEMDMNSSRLMI</sequence>
<feature type="domain" description="CWH43-like N-terminal" evidence="6">
    <location>
        <begin position="6"/>
        <end position="214"/>
    </location>
</feature>